<dbReference type="Gene3D" id="3.40.50.300">
    <property type="entry name" value="P-loop containing nucleotide triphosphate hydrolases"/>
    <property type="match status" value="1"/>
</dbReference>
<dbReference type="InterPro" id="IPR027417">
    <property type="entry name" value="P-loop_NTPase"/>
</dbReference>
<reference evidence="1" key="1">
    <citation type="submission" date="2023-08" db="EMBL/GenBank/DDBJ databases">
        <title>Reference Genome Resource for the Citrus Pathogen Phytophthora citrophthora.</title>
        <authorList>
            <person name="Moller H."/>
            <person name="Coetzee B."/>
            <person name="Rose L.J."/>
            <person name="Van Niekerk J.M."/>
        </authorList>
    </citation>
    <scope>NUCLEOTIDE SEQUENCE</scope>
    <source>
        <strain evidence="1">STE-U-9442</strain>
    </source>
</reference>
<dbReference type="PANTHER" id="PTHR23070">
    <property type="entry name" value="BCS1 AAA-TYPE ATPASE"/>
    <property type="match status" value="1"/>
</dbReference>
<name>A0AAD9LB73_9STRA</name>
<keyword evidence="2" id="KW-1185">Reference proteome</keyword>
<dbReference type="AlphaFoldDB" id="A0AAD9LB73"/>
<evidence type="ECO:0000313" key="1">
    <source>
        <dbReference type="EMBL" id="KAK1928899.1"/>
    </source>
</evidence>
<dbReference type="EMBL" id="JASMQC010000056">
    <property type="protein sequence ID" value="KAK1928899.1"/>
    <property type="molecule type" value="Genomic_DNA"/>
</dbReference>
<dbReference type="SUPFAM" id="SSF52540">
    <property type="entry name" value="P-loop containing nucleoside triphosphate hydrolases"/>
    <property type="match status" value="1"/>
</dbReference>
<dbReference type="Gene3D" id="1.10.8.60">
    <property type="match status" value="1"/>
</dbReference>
<protein>
    <submittedName>
        <fullName evidence="1">Mitochondrial chaperone BCS1-B</fullName>
    </submittedName>
</protein>
<comment type="caution">
    <text evidence="1">The sequence shown here is derived from an EMBL/GenBank/DDBJ whole genome shotgun (WGS) entry which is preliminary data.</text>
</comment>
<accession>A0AAD9LB73</accession>
<gene>
    <name evidence="1" type="ORF">P3T76_015688</name>
</gene>
<proteinExistence type="predicted"/>
<dbReference type="InterPro" id="IPR050747">
    <property type="entry name" value="Mitochondrial_chaperone_BCS1"/>
</dbReference>
<evidence type="ECO:0000313" key="2">
    <source>
        <dbReference type="Proteomes" id="UP001259832"/>
    </source>
</evidence>
<organism evidence="1 2">
    <name type="scientific">Phytophthora citrophthora</name>
    <dbReference type="NCBI Taxonomy" id="4793"/>
    <lineage>
        <taxon>Eukaryota</taxon>
        <taxon>Sar</taxon>
        <taxon>Stramenopiles</taxon>
        <taxon>Oomycota</taxon>
        <taxon>Peronosporomycetes</taxon>
        <taxon>Peronosporales</taxon>
        <taxon>Peronosporaceae</taxon>
        <taxon>Phytophthora</taxon>
    </lineage>
</organism>
<sequence>MTTNHPEMLDPALVRPGRISKKLHLGYMSTVEMEKMYSYYFSTELNPDQRRRLQTLEGSNRVFTPADIEELCAENDSIDTALDQMLKGTE</sequence>
<dbReference type="Proteomes" id="UP001259832">
    <property type="component" value="Unassembled WGS sequence"/>
</dbReference>